<dbReference type="PANTHER" id="PTHR11122">
    <property type="entry name" value="APOSPORY-ASSOCIATED PROTEIN C-RELATED"/>
    <property type="match status" value="1"/>
</dbReference>
<evidence type="ECO:0000256" key="1">
    <source>
        <dbReference type="ARBA" id="ARBA00001096"/>
    </source>
</evidence>
<feature type="binding site" evidence="7">
    <location>
        <position position="55"/>
    </location>
    <ligand>
        <name>substrate</name>
    </ligand>
</feature>
<comment type="caution">
    <text evidence="8">The sequence shown here is derived from an EMBL/GenBank/DDBJ whole genome shotgun (WGS) entry which is preliminary data.</text>
</comment>
<dbReference type="Pfam" id="PF01263">
    <property type="entry name" value="Aldose_epim"/>
    <property type="match status" value="1"/>
</dbReference>
<feature type="binding site" evidence="7">
    <location>
        <position position="79"/>
    </location>
    <ligand>
        <name>substrate</name>
    </ligand>
</feature>
<sequence>MSAARDPIEIIHSKSGAKCTIYPYGAHLTSYVTSSGEELLFLSRDAILDGSRPIRGGIPLCFPQFGQPDRSMPQHGFLRNNYWGEVRGSRVDCDEHAGISMELSLVDAINARGGAWGDDTKYDVRCTYAVKIYANRFETSIVIDNLGEEEFRFQVLLHNYFLVRDGTALNGEVCNVIGLGGYNVHDKVSGERRVLDAENFAVTVPKDRIIDREYAPPSGVIDLDLSISAGPSRNLSLKASGTVDGIPVPVSGVVWNPHRDNAKAMIDFGDDQYLDMICVEPGLLTDVPPLGGGKVASFTQIVTCL</sequence>
<dbReference type="InterPro" id="IPR011013">
    <property type="entry name" value="Gal_mutarotase_sf_dom"/>
</dbReference>
<evidence type="ECO:0000313" key="9">
    <source>
        <dbReference type="Proteomes" id="UP001530377"/>
    </source>
</evidence>
<keyword evidence="4 5" id="KW-0413">Isomerase</keyword>
<evidence type="ECO:0000256" key="7">
    <source>
        <dbReference type="PIRSR" id="PIRSR016020-2"/>
    </source>
</evidence>
<organism evidence="8 9">
    <name type="scientific">Cyclostephanos tholiformis</name>
    <dbReference type="NCBI Taxonomy" id="382380"/>
    <lineage>
        <taxon>Eukaryota</taxon>
        <taxon>Sar</taxon>
        <taxon>Stramenopiles</taxon>
        <taxon>Ochrophyta</taxon>
        <taxon>Bacillariophyta</taxon>
        <taxon>Coscinodiscophyceae</taxon>
        <taxon>Thalassiosirophycidae</taxon>
        <taxon>Stephanodiscales</taxon>
        <taxon>Stephanodiscaceae</taxon>
        <taxon>Cyclostephanos</taxon>
    </lineage>
</organism>
<evidence type="ECO:0000256" key="6">
    <source>
        <dbReference type="PIRSR" id="PIRSR016020-1"/>
    </source>
</evidence>
<protein>
    <recommendedName>
        <fullName evidence="3 5">glucose-6-phosphate 1-epimerase</fullName>
        <ecNumber evidence="3 5">5.1.3.15</ecNumber>
    </recommendedName>
</protein>
<feature type="binding site" evidence="7">
    <location>
        <position position="74"/>
    </location>
    <ligand>
        <name>substrate</name>
    </ligand>
</feature>
<dbReference type="PIRSF" id="PIRSF016020">
    <property type="entry name" value="PHexose_mutarotase"/>
    <property type="match status" value="1"/>
</dbReference>
<comment type="catalytic activity">
    <reaction evidence="1">
        <text>alpha-D-glucose 6-phosphate = beta-D-glucose 6-phosphate</text>
        <dbReference type="Rhea" id="RHEA:16249"/>
        <dbReference type="ChEBI" id="CHEBI:58225"/>
        <dbReference type="ChEBI" id="CHEBI:58247"/>
        <dbReference type="EC" id="5.1.3.15"/>
    </reaction>
</comment>
<keyword evidence="9" id="KW-1185">Reference proteome</keyword>
<feature type="active site" evidence="6">
    <location>
        <position position="280"/>
    </location>
</feature>
<evidence type="ECO:0000313" key="8">
    <source>
        <dbReference type="EMBL" id="KAL3816042.1"/>
    </source>
</evidence>
<dbReference type="SUPFAM" id="SSF74650">
    <property type="entry name" value="Galactose mutarotase-like"/>
    <property type="match status" value="1"/>
</dbReference>
<dbReference type="GO" id="GO:0047938">
    <property type="term" value="F:glucose-6-phosphate 1-epimerase activity"/>
    <property type="evidence" value="ECO:0007669"/>
    <property type="project" value="UniProtKB-UniRule"/>
</dbReference>
<reference evidence="8 9" key="1">
    <citation type="submission" date="2024-10" db="EMBL/GenBank/DDBJ databases">
        <title>Updated reference genomes for cyclostephanoid diatoms.</title>
        <authorList>
            <person name="Roberts W.R."/>
            <person name="Alverson A.J."/>
        </authorList>
    </citation>
    <scope>NUCLEOTIDE SEQUENCE [LARGE SCALE GENOMIC DNA]</scope>
    <source>
        <strain evidence="8 9">AJA228-03</strain>
    </source>
</reference>
<gene>
    <name evidence="8" type="ORF">ACHAXA_010347</name>
</gene>
<proteinExistence type="inferred from homology"/>
<comment type="similarity">
    <text evidence="2 5">Belongs to the glucose-6-phosphate 1-epimerase family.</text>
</comment>
<dbReference type="GO" id="GO:0030246">
    <property type="term" value="F:carbohydrate binding"/>
    <property type="evidence" value="ECO:0007669"/>
    <property type="project" value="UniProtKB-UniRule"/>
</dbReference>
<dbReference type="Gene3D" id="2.70.98.10">
    <property type="match status" value="1"/>
</dbReference>
<dbReference type="InterPro" id="IPR025532">
    <property type="entry name" value="G6P_1-epimerase"/>
</dbReference>
<name>A0ABD3RSW5_9STRA</name>
<dbReference type="EMBL" id="JALLPB020000168">
    <property type="protein sequence ID" value="KAL3816042.1"/>
    <property type="molecule type" value="Genomic_DNA"/>
</dbReference>
<accession>A0ABD3RSW5</accession>
<dbReference type="EC" id="5.1.3.15" evidence="3 5"/>
<evidence type="ECO:0000256" key="4">
    <source>
        <dbReference type="ARBA" id="ARBA00023235"/>
    </source>
</evidence>
<evidence type="ECO:0000256" key="3">
    <source>
        <dbReference type="ARBA" id="ARBA00012083"/>
    </source>
</evidence>
<feature type="active site" evidence="6">
    <location>
        <position position="158"/>
    </location>
</feature>
<dbReference type="Proteomes" id="UP001530377">
    <property type="component" value="Unassembled WGS sequence"/>
</dbReference>
<evidence type="ECO:0000256" key="5">
    <source>
        <dbReference type="PIRNR" id="PIRNR016020"/>
    </source>
</evidence>
<dbReference type="PANTHER" id="PTHR11122:SF13">
    <property type="entry name" value="GLUCOSE-6-PHOSPHATE 1-EPIMERASE"/>
    <property type="match status" value="1"/>
</dbReference>
<evidence type="ECO:0000256" key="2">
    <source>
        <dbReference type="ARBA" id="ARBA00005866"/>
    </source>
</evidence>
<dbReference type="AlphaFoldDB" id="A0ABD3RSW5"/>
<dbReference type="InterPro" id="IPR008183">
    <property type="entry name" value="Aldose_1/G6P_1-epimerase"/>
</dbReference>
<dbReference type="InterPro" id="IPR014718">
    <property type="entry name" value="GH-type_carb-bd"/>
</dbReference>